<keyword evidence="1" id="KW-0472">Membrane</keyword>
<dbReference type="EMBL" id="QGKX02000004">
    <property type="protein sequence ID" value="KAF3599564.1"/>
    <property type="molecule type" value="Genomic_DNA"/>
</dbReference>
<sequence>MDSKLNIVVDELGEAAVVRALIAVHVYPSMLIRPRYLLTLIHMYLSILIFYM</sequence>
<feature type="transmembrane region" description="Helical" evidence="1">
    <location>
        <begin position="34"/>
        <end position="51"/>
    </location>
</feature>
<dbReference type="AlphaFoldDB" id="A0A8S9SFB0"/>
<evidence type="ECO:0000313" key="3">
    <source>
        <dbReference type="Proteomes" id="UP000712600"/>
    </source>
</evidence>
<evidence type="ECO:0000256" key="1">
    <source>
        <dbReference type="SAM" id="Phobius"/>
    </source>
</evidence>
<gene>
    <name evidence="2" type="ORF">F2Q69_00035991</name>
</gene>
<dbReference type="Proteomes" id="UP000712600">
    <property type="component" value="Unassembled WGS sequence"/>
</dbReference>
<reference evidence="2" key="1">
    <citation type="submission" date="2019-12" db="EMBL/GenBank/DDBJ databases">
        <title>Genome sequencing and annotation of Brassica cretica.</title>
        <authorList>
            <person name="Studholme D.J."/>
            <person name="Sarris P."/>
        </authorList>
    </citation>
    <scope>NUCLEOTIDE SEQUENCE</scope>
    <source>
        <strain evidence="2">PFS-109/04</strain>
        <tissue evidence="2">Leaf</tissue>
    </source>
</reference>
<comment type="caution">
    <text evidence="2">The sequence shown here is derived from an EMBL/GenBank/DDBJ whole genome shotgun (WGS) entry which is preliminary data.</text>
</comment>
<keyword evidence="1" id="KW-1133">Transmembrane helix</keyword>
<keyword evidence="1" id="KW-0812">Transmembrane</keyword>
<name>A0A8S9SFB0_BRACR</name>
<organism evidence="2 3">
    <name type="scientific">Brassica cretica</name>
    <name type="common">Mustard</name>
    <dbReference type="NCBI Taxonomy" id="69181"/>
    <lineage>
        <taxon>Eukaryota</taxon>
        <taxon>Viridiplantae</taxon>
        <taxon>Streptophyta</taxon>
        <taxon>Embryophyta</taxon>
        <taxon>Tracheophyta</taxon>
        <taxon>Spermatophyta</taxon>
        <taxon>Magnoliopsida</taxon>
        <taxon>eudicotyledons</taxon>
        <taxon>Gunneridae</taxon>
        <taxon>Pentapetalae</taxon>
        <taxon>rosids</taxon>
        <taxon>malvids</taxon>
        <taxon>Brassicales</taxon>
        <taxon>Brassicaceae</taxon>
        <taxon>Brassiceae</taxon>
        <taxon>Brassica</taxon>
    </lineage>
</organism>
<protein>
    <submittedName>
        <fullName evidence="2">Uncharacterized protein</fullName>
    </submittedName>
</protein>
<proteinExistence type="predicted"/>
<evidence type="ECO:0000313" key="2">
    <source>
        <dbReference type="EMBL" id="KAF3599564.1"/>
    </source>
</evidence>
<accession>A0A8S9SFB0</accession>